<dbReference type="PANTHER" id="PTHR12544">
    <property type="entry name" value="GLUTAMINASE"/>
    <property type="match status" value="1"/>
</dbReference>
<comment type="similarity">
    <text evidence="1 6">Belongs to the glutaminase family.</text>
</comment>
<comment type="subunit">
    <text evidence="2 6">Homotetramer.</text>
</comment>
<evidence type="ECO:0000256" key="5">
    <source>
        <dbReference type="ARBA" id="ARBA00049534"/>
    </source>
</evidence>
<evidence type="ECO:0000256" key="2">
    <source>
        <dbReference type="ARBA" id="ARBA00011881"/>
    </source>
</evidence>
<organism evidence="7 8">
    <name type="scientific">Winogradskyella arenosi</name>
    <dbReference type="NCBI Taxonomy" id="533325"/>
    <lineage>
        <taxon>Bacteria</taxon>
        <taxon>Pseudomonadati</taxon>
        <taxon>Bacteroidota</taxon>
        <taxon>Flavobacteriia</taxon>
        <taxon>Flavobacteriales</taxon>
        <taxon>Flavobacteriaceae</taxon>
        <taxon>Winogradskyella</taxon>
    </lineage>
</organism>
<dbReference type="GO" id="GO:0006537">
    <property type="term" value="P:glutamate biosynthetic process"/>
    <property type="evidence" value="ECO:0007669"/>
    <property type="project" value="TreeGrafter"/>
</dbReference>
<proteinExistence type="inferred from homology"/>
<keyword evidence="4 6" id="KW-0378">Hydrolase</keyword>
<dbReference type="Proteomes" id="UP000253436">
    <property type="component" value="Unassembled WGS sequence"/>
</dbReference>
<dbReference type="HAMAP" id="MF_00313">
    <property type="entry name" value="Glutaminase"/>
    <property type="match status" value="1"/>
</dbReference>
<dbReference type="OrthoDB" id="9788822at2"/>
<dbReference type="Pfam" id="PF04960">
    <property type="entry name" value="Glutaminase"/>
    <property type="match status" value="1"/>
</dbReference>
<dbReference type="InterPro" id="IPR015868">
    <property type="entry name" value="Glutaminase"/>
</dbReference>
<dbReference type="GO" id="GO:0006543">
    <property type="term" value="P:L-glutamine catabolic process"/>
    <property type="evidence" value="ECO:0007669"/>
    <property type="project" value="TreeGrafter"/>
</dbReference>
<feature type="binding site" evidence="6">
    <location>
        <position position="166"/>
    </location>
    <ligand>
        <name>substrate</name>
    </ligand>
</feature>
<dbReference type="AlphaFoldDB" id="A0A368ZEW2"/>
<name>A0A368ZEW2_9FLAO</name>
<evidence type="ECO:0000256" key="1">
    <source>
        <dbReference type="ARBA" id="ARBA00011076"/>
    </source>
</evidence>
<dbReference type="EMBL" id="QPJO01000004">
    <property type="protein sequence ID" value="RCW90657.1"/>
    <property type="molecule type" value="Genomic_DNA"/>
</dbReference>
<dbReference type="NCBIfam" id="TIGR03814">
    <property type="entry name" value="Gln_ase"/>
    <property type="match status" value="1"/>
</dbReference>
<keyword evidence="6" id="KW-0007">Acetylation</keyword>
<comment type="caution">
    <text evidence="7">The sequence shown here is derived from an EMBL/GenBank/DDBJ whole genome shotgun (WGS) entry which is preliminary data.</text>
</comment>
<dbReference type="PANTHER" id="PTHR12544:SF29">
    <property type="entry name" value="GLUTAMINASE"/>
    <property type="match status" value="1"/>
</dbReference>
<gene>
    <name evidence="6" type="primary">glsA</name>
    <name evidence="7" type="ORF">DFQ08_10456</name>
</gene>
<feature type="binding site" evidence="6">
    <location>
        <position position="159"/>
    </location>
    <ligand>
        <name>substrate</name>
    </ligand>
</feature>
<sequence length="306" mass="34173">MNTSYSRIIKNAFEEVKALPDAGELATYIPELANVDPSKLGVHMTCIDGNHFGIGHDLHKFSIQSIAKVLSLTLAYKIVGEPLWERVDVEPSGTKFDSLLLLESYRGIPRNPFINSGAIVICDILMTHLKDTKVEFLEFVRELSDLPELNYSDKIADSEKRTGYRNVALCNFIKSFGNITNEPEEVLDFYFDMCSLEMTCQEVSRTFGFLANEGCKISDGTKIITKNKCKRINALMLTCGFYDESGEFAFRVGLPGKSGVGGGIVALYPKNYAMVVWSPKLNKHGNSYKGMELLEKVTTHSEMSIF</sequence>
<evidence type="ECO:0000256" key="4">
    <source>
        <dbReference type="ARBA" id="ARBA00022801"/>
    </source>
</evidence>
<dbReference type="EC" id="3.5.1.2" evidence="3 6"/>
<comment type="catalytic activity">
    <reaction evidence="5 6">
        <text>L-glutamine + H2O = L-glutamate + NH4(+)</text>
        <dbReference type="Rhea" id="RHEA:15889"/>
        <dbReference type="ChEBI" id="CHEBI:15377"/>
        <dbReference type="ChEBI" id="CHEBI:28938"/>
        <dbReference type="ChEBI" id="CHEBI:29985"/>
        <dbReference type="ChEBI" id="CHEBI:58359"/>
        <dbReference type="EC" id="3.5.1.2"/>
    </reaction>
</comment>
<evidence type="ECO:0000256" key="3">
    <source>
        <dbReference type="ARBA" id="ARBA00012918"/>
    </source>
</evidence>
<dbReference type="RefSeq" id="WP_114310242.1">
    <property type="nucleotide sequence ID" value="NZ_QPJO01000004.1"/>
</dbReference>
<reference evidence="7 8" key="1">
    <citation type="submission" date="2018-07" db="EMBL/GenBank/DDBJ databases">
        <title>Genomic Encyclopedia of Type Strains, Phase III (KMG-III): the genomes of soil and plant-associated and newly described type strains.</title>
        <authorList>
            <person name="Whitman W."/>
        </authorList>
    </citation>
    <scope>NUCLEOTIDE SEQUENCE [LARGE SCALE GENOMIC DNA]</scope>
    <source>
        <strain evidence="7 8">CECT 7958</strain>
    </source>
</reference>
<evidence type="ECO:0000313" key="7">
    <source>
        <dbReference type="EMBL" id="RCW90657.1"/>
    </source>
</evidence>
<feature type="binding site" evidence="6">
    <location>
        <position position="260"/>
    </location>
    <ligand>
        <name>substrate</name>
    </ligand>
</feature>
<evidence type="ECO:0000256" key="6">
    <source>
        <dbReference type="HAMAP-Rule" id="MF_00313"/>
    </source>
</evidence>
<feature type="binding site" evidence="6">
    <location>
        <position position="242"/>
    </location>
    <ligand>
        <name>substrate</name>
    </ligand>
</feature>
<feature type="binding site" evidence="6">
    <location>
        <position position="65"/>
    </location>
    <ligand>
        <name>substrate</name>
    </ligand>
</feature>
<keyword evidence="8" id="KW-1185">Reference proteome</keyword>
<dbReference type="GO" id="GO:0004359">
    <property type="term" value="F:glutaminase activity"/>
    <property type="evidence" value="ECO:0007669"/>
    <property type="project" value="UniProtKB-UniRule"/>
</dbReference>
<evidence type="ECO:0000313" key="8">
    <source>
        <dbReference type="Proteomes" id="UP000253436"/>
    </source>
</evidence>
<dbReference type="FunFam" id="3.40.710.10:FF:000005">
    <property type="entry name" value="Glutaminase"/>
    <property type="match status" value="1"/>
</dbReference>
<feature type="binding site" evidence="6">
    <location>
        <position position="190"/>
    </location>
    <ligand>
        <name>substrate</name>
    </ligand>
</feature>
<feature type="binding site" evidence="6">
    <location>
        <position position="115"/>
    </location>
    <ligand>
        <name>substrate</name>
    </ligand>
</feature>
<dbReference type="InterPro" id="IPR012338">
    <property type="entry name" value="Beta-lactam/transpept-like"/>
</dbReference>
<dbReference type="Gene3D" id="3.40.710.10">
    <property type="entry name" value="DD-peptidase/beta-lactamase superfamily"/>
    <property type="match status" value="1"/>
</dbReference>
<accession>A0A368ZEW2</accession>
<dbReference type="SUPFAM" id="SSF56601">
    <property type="entry name" value="beta-lactamase/transpeptidase-like"/>
    <property type="match status" value="1"/>
</dbReference>
<dbReference type="NCBIfam" id="NF002133">
    <property type="entry name" value="PRK00971.1-2"/>
    <property type="match status" value="1"/>
</dbReference>
<protein>
    <recommendedName>
        <fullName evidence="3 6">Glutaminase</fullName>
        <ecNumber evidence="3 6">3.5.1.2</ecNumber>
    </recommendedName>
</protein>